<proteinExistence type="predicted"/>
<keyword evidence="1" id="KW-0175">Coiled coil</keyword>
<feature type="coiled-coil region" evidence="1">
    <location>
        <begin position="7"/>
        <end position="80"/>
    </location>
</feature>
<organism evidence="2 3">
    <name type="scientific">Parascaris equorum</name>
    <name type="common">Equine roundworm</name>
    <dbReference type="NCBI Taxonomy" id="6256"/>
    <lineage>
        <taxon>Eukaryota</taxon>
        <taxon>Metazoa</taxon>
        <taxon>Ecdysozoa</taxon>
        <taxon>Nematoda</taxon>
        <taxon>Chromadorea</taxon>
        <taxon>Rhabditida</taxon>
        <taxon>Spirurina</taxon>
        <taxon>Ascaridomorpha</taxon>
        <taxon>Ascaridoidea</taxon>
        <taxon>Ascarididae</taxon>
        <taxon>Parascaris</taxon>
    </lineage>
</organism>
<reference evidence="3" key="1">
    <citation type="submission" date="2022-11" db="UniProtKB">
        <authorList>
            <consortium name="WormBaseParasite"/>
        </authorList>
    </citation>
    <scope>IDENTIFICATION</scope>
</reference>
<dbReference type="Proteomes" id="UP000887564">
    <property type="component" value="Unplaced"/>
</dbReference>
<protein>
    <submittedName>
        <fullName evidence="3">Myosin tail domain-containing protein</fullName>
    </submittedName>
</protein>
<dbReference type="AlphaFoldDB" id="A0A914SJU6"/>
<evidence type="ECO:0000313" key="3">
    <source>
        <dbReference type="WBParaSite" id="PEQ_0001425701-mRNA-1"/>
    </source>
</evidence>
<keyword evidence="2" id="KW-1185">Reference proteome</keyword>
<evidence type="ECO:0000256" key="1">
    <source>
        <dbReference type="SAM" id="Coils"/>
    </source>
</evidence>
<name>A0A914SJU6_PAREQ</name>
<dbReference type="WBParaSite" id="PEQ_0001425701-mRNA-1">
    <property type="protein sequence ID" value="PEQ_0001425701-mRNA-1"/>
    <property type="gene ID" value="PEQ_0001425701"/>
</dbReference>
<accession>A0A914SJU6</accession>
<evidence type="ECO:0000313" key="2">
    <source>
        <dbReference type="Proteomes" id="UP000887564"/>
    </source>
</evidence>
<sequence length="103" mass="12174">MQSDHMRKSLEARIKEMQKLQARLDDVEAAALKGDNKLIDAFESRIHEMEGELDSEQRRYEDANKKLSEHDRHVRELRRQVSLSYIVPLLPHLWLVEISEHSV</sequence>